<gene>
    <name evidence="9" type="ORF">EXN66_Car014248</name>
</gene>
<comment type="caution">
    <text evidence="8">Lacks conserved residue(s) required for the propagation of feature annotation.</text>
</comment>
<organism evidence="9 10">
    <name type="scientific">Channa argus</name>
    <name type="common">Northern snakehead</name>
    <name type="synonym">Ophicephalus argus</name>
    <dbReference type="NCBI Taxonomy" id="215402"/>
    <lineage>
        <taxon>Eukaryota</taxon>
        <taxon>Metazoa</taxon>
        <taxon>Chordata</taxon>
        <taxon>Craniata</taxon>
        <taxon>Vertebrata</taxon>
        <taxon>Euteleostomi</taxon>
        <taxon>Actinopterygii</taxon>
        <taxon>Neopterygii</taxon>
        <taxon>Teleostei</taxon>
        <taxon>Neoteleostei</taxon>
        <taxon>Acanthomorphata</taxon>
        <taxon>Anabantaria</taxon>
        <taxon>Anabantiformes</taxon>
        <taxon>Channoidei</taxon>
        <taxon>Channidae</taxon>
        <taxon>Channa</taxon>
    </lineage>
</organism>
<keyword evidence="2 8" id="KW-0796">Tight junction</keyword>
<keyword evidence="4 8" id="KW-0812">Transmembrane</keyword>
<dbReference type="InterPro" id="IPR004031">
    <property type="entry name" value="PMP22/EMP/MP20/Claudin"/>
</dbReference>
<evidence type="ECO:0000256" key="1">
    <source>
        <dbReference type="ARBA" id="ARBA00008295"/>
    </source>
</evidence>
<evidence type="ECO:0000256" key="7">
    <source>
        <dbReference type="ARBA" id="ARBA00023136"/>
    </source>
</evidence>
<comment type="function">
    <text evidence="8">Claudins function as major constituents of the tight junction complexes that regulate the permeability of epithelia.</text>
</comment>
<proteinExistence type="inferred from homology"/>
<keyword evidence="6 8" id="KW-1133">Transmembrane helix</keyword>
<comment type="similarity">
    <text evidence="1 8">Belongs to the claudin family.</text>
</comment>
<comment type="subcellular location">
    <subcellularLocation>
        <location evidence="8">Cell junction</location>
        <location evidence="8">Tight junction</location>
    </subcellularLocation>
    <subcellularLocation>
        <location evidence="8">Cell membrane</location>
        <topology evidence="8">Multi-pass membrane protein</topology>
    </subcellularLocation>
</comment>
<keyword evidence="3 8" id="KW-1003">Cell membrane</keyword>
<sequence>MSTGLETTGFIMCIISWLVNGAALSNDYWKISSVSGNVITSQRLFENLWHSCAENAGGLSECRDFQSLLDLPVHLQACRALMIICLLLGLCSMIMTLFGLNCIKIGSADDQTKAKLAGGGGIMSIIAGFCCLIACSWYAYRVVQDFYSPQYVGIRVYYGQAQQKIFTAKSESETAKSFV</sequence>
<dbReference type="Gene3D" id="1.20.140.150">
    <property type="match status" value="1"/>
</dbReference>
<evidence type="ECO:0000256" key="2">
    <source>
        <dbReference type="ARBA" id="ARBA00022427"/>
    </source>
</evidence>
<reference evidence="9 10" key="1">
    <citation type="submission" date="2019-02" db="EMBL/GenBank/DDBJ databases">
        <title>Opniocepnalus argus genome.</title>
        <authorList>
            <person name="Zhou C."/>
            <person name="Xiao S."/>
        </authorList>
    </citation>
    <scope>NUCLEOTIDE SEQUENCE [LARGE SCALE GENOMIC DNA]</scope>
    <source>
        <strain evidence="9">OARG1902GOOAL</strain>
        <tissue evidence="9">Muscle</tissue>
    </source>
</reference>
<dbReference type="GO" id="GO:0005886">
    <property type="term" value="C:plasma membrane"/>
    <property type="evidence" value="ECO:0007669"/>
    <property type="project" value="UniProtKB-SubCell"/>
</dbReference>
<feature type="transmembrane region" description="Helical" evidence="8">
    <location>
        <begin position="80"/>
        <end position="100"/>
    </location>
</feature>
<dbReference type="GO" id="GO:0005923">
    <property type="term" value="C:bicellular tight junction"/>
    <property type="evidence" value="ECO:0007669"/>
    <property type="project" value="UniProtKB-SubCell"/>
</dbReference>
<evidence type="ECO:0000256" key="5">
    <source>
        <dbReference type="ARBA" id="ARBA00022949"/>
    </source>
</evidence>
<reference evidence="10" key="2">
    <citation type="submission" date="2019-02" db="EMBL/GenBank/DDBJ databases">
        <title>Opniocepnalus argus Var Kimnra genome.</title>
        <authorList>
            <person name="Zhou C."/>
            <person name="Xiao S."/>
        </authorList>
    </citation>
    <scope>NUCLEOTIDE SEQUENCE [LARGE SCALE GENOMIC DNA]</scope>
</reference>
<evidence type="ECO:0000256" key="6">
    <source>
        <dbReference type="ARBA" id="ARBA00022989"/>
    </source>
</evidence>
<evidence type="ECO:0000256" key="3">
    <source>
        <dbReference type="ARBA" id="ARBA00022475"/>
    </source>
</evidence>
<dbReference type="GO" id="GO:0005198">
    <property type="term" value="F:structural molecule activity"/>
    <property type="evidence" value="ECO:0007669"/>
    <property type="project" value="InterPro"/>
</dbReference>
<dbReference type="EMBL" id="CM015725">
    <property type="protein sequence ID" value="KAF3698561.1"/>
    <property type="molecule type" value="Genomic_DNA"/>
</dbReference>
<dbReference type="Pfam" id="PF00822">
    <property type="entry name" value="PMP22_Claudin"/>
    <property type="match status" value="1"/>
</dbReference>
<dbReference type="PANTHER" id="PTHR12002">
    <property type="entry name" value="CLAUDIN"/>
    <property type="match status" value="1"/>
</dbReference>
<name>A0A6G1Q7G3_CHAAH</name>
<feature type="transmembrane region" description="Helical" evidence="8">
    <location>
        <begin position="121"/>
        <end position="140"/>
    </location>
</feature>
<evidence type="ECO:0000313" key="9">
    <source>
        <dbReference type="EMBL" id="KAF3698561.1"/>
    </source>
</evidence>
<dbReference type="AlphaFoldDB" id="A0A6G1Q7G3"/>
<dbReference type="Proteomes" id="UP000503349">
    <property type="component" value="Chromosome 14"/>
</dbReference>
<dbReference type="PRINTS" id="PR01077">
    <property type="entry name" value="CLAUDIN"/>
</dbReference>
<evidence type="ECO:0000256" key="4">
    <source>
        <dbReference type="ARBA" id="ARBA00022692"/>
    </source>
</evidence>
<keyword evidence="5 8" id="KW-0965">Cell junction</keyword>
<protein>
    <recommendedName>
        <fullName evidence="8">Claudin</fullName>
    </recommendedName>
</protein>
<keyword evidence="7 8" id="KW-0472">Membrane</keyword>
<dbReference type="InterPro" id="IPR017974">
    <property type="entry name" value="Claudin_CS"/>
</dbReference>
<dbReference type="PROSITE" id="PS01346">
    <property type="entry name" value="CLAUDIN"/>
    <property type="match status" value="1"/>
</dbReference>
<evidence type="ECO:0000256" key="8">
    <source>
        <dbReference type="RuleBase" id="RU060637"/>
    </source>
</evidence>
<keyword evidence="10" id="KW-1185">Reference proteome</keyword>
<dbReference type="InterPro" id="IPR006187">
    <property type="entry name" value="Claudin"/>
</dbReference>
<accession>A0A6G1Q7G3</accession>
<evidence type="ECO:0000313" key="10">
    <source>
        <dbReference type="Proteomes" id="UP000503349"/>
    </source>
</evidence>